<keyword evidence="3" id="KW-1003">Cell membrane</keyword>
<keyword evidence="5 16" id="KW-0812">Transmembrane</keyword>
<dbReference type="PANTHER" id="PTHR24025">
    <property type="entry name" value="DESMOGLEIN FAMILY MEMBER"/>
    <property type="match status" value="1"/>
</dbReference>
<dbReference type="GO" id="GO:0007156">
    <property type="term" value="P:homophilic cell adhesion via plasma membrane adhesion molecules"/>
    <property type="evidence" value="ECO:0007669"/>
    <property type="project" value="InterPro"/>
</dbReference>
<feature type="compositionally biased region" description="Gly residues" evidence="18">
    <location>
        <begin position="347"/>
        <end position="373"/>
    </location>
</feature>
<feature type="non-terminal residue" evidence="21">
    <location>
        <position position="1"/>
    </location>
</feature>
<dbReference type="PANTHER" id="PTHR24025:SF29">
    <property type="entry name" value="DESMOGLEIN-2-LIKE-RELATED"/>
    <property type="match status" value="1"/>
</dbReference>
<evidence type="ECO:0000256" key="11">
    <source>
        <dbReference type="ARBA" id="ARBA00022949"/>
    </source>
</evidence>
<evidence type="ECO:0000256" key="17">
    <source>
        <dbReference type="RuleBase" id="RU004358"/>
    </source>
</evidence>
<feature type="domain" description="Cadherin" evidence="20">
    <location>
        <begin position="54"/>
        <end position="134"/>
    </location>
</feature>
<dbReference type="PROSITE" id="PS00232">
    <property type="entry name" value="CADHERIN_1"/>
    <property type="match status" value="2"/>
</dbReference>
<gene>
    <name evidence="21" type="ORF">KUDE01_029698</name>
</gene>
<dbReference type="FunFam" id="2.60.40.60:FF:000031">
    <property type="entry name" value="Cadherin 3"/>
    <property type="match status" value="1"/>
</dbReference>
<dbReference type="InterPro" id="IPR009122">
    <property type="entry name" value="Desmosomal_cadherin"/>
</dbReference>
<dbReference type="Gene3D" id="4.10.900.10">
    <property type="entry name" value="TCF3-CBD (Catenin binding domain)"/>
    <property type="match status" value="1"/>
</dbReference>
<keyword evidence="22" id="KW-1185">Reference proteome</keyword>
<dbReference type="InterPro" id="IPR000233">
    <property type="entry name" value="Cadherin_Y-type_LIR"/>
</dbReference>
<dbReference type="PROSITE" id="PS50268">
    <property type="entry name" value="CADHERIN_2"/>
    <property type="match status" value="4"/>
</dbReference>
<dbReference type="Gene3D" id="2.60.40.60">
    <property type="entry name" value="Cadherins"/>
    <property type="match status" value="5"/>
</dbReference>
<evidence type="ECO:0000256" key="14">
    <source>
        <dbReference type="ARBA" id="ARBA00023180"/>
    </source>
</evidence>
<dbReference type="GO" id="GO:0005509">
    <property type="term" value="F:calcium ion binding"/>
    <property type="evidence" value="ECO:0007669"/>
    <property type="project" value="UniProtKB-UniRule"/>
</dbReference>
<feature type="domain" description="Cadherin" evidence="20">
    <location>
        <begin position="397"/>
        <end position="507"/>
    </location>
</feature>
<accession>A0AAD9F528</accession>
<sequence length="1074" mass="115540">KSDLELQTVAVVKANSEDNLVRRKRVWIPPPKQLMENEDYTQEKAVAKIHSDFDDDNGNMKYSLEGIGANQHPFNVFVVDHRTGDIRLTKILDRELIDTYNLSGVAKYKNGMLAEENVDIRFKVKDQNDNPPVFGVMKAGEVPELSRPGTSVMKITATDADEPGNKNSQIAYTILHQNPPDGMFGISQDGTIYVKNPALDRERVDQYILTVQGQDLNGAPGGHSATSTVVIDVKDVNDNLPTLEKSEYEASIEENTEGVEVMRIKAEDVDMRATDSWEAVFDIVKGNEAGYFSIKTDPATNEGILMLDKAVNYEDVKNLELGLAVRNKASPYVGSGGASGATFGSGASSGSGGASGSGGSSGSGGASGGSGGGSGTKYNTYPIKINVKNQPEGPSFDPKVKAIPISEGGSVSINEVIGSYTALDGDTGKAAENVRYVKGSDPGNWLTIDPKTAEIKLNKMPDRESPYLINGTYFAQVLCITEDMPSKTATGTVAIQVEDFNDHCPTLTSDFQTVCTPHDAVIVEAKDEDFFPNGAPFVFEIIPEGTKGKWQVEHYNDTAAILRAKESLWPGLYEVTFVVKDQQGQACPEPQKVTVQVCTCEDGEMCGERGKNGQSKRDIELGPAGIGLLFLGLLLLLFLLLLLLFCKCGDAAGFTEMPFDTKSHLINYRTEGQGENTEVPLLNFPVQQDANMVMAKNTFASLPMAGMGFQKSVSSMDGMNRALYGEGFTGAQREETWGNQPSSRGYYSEFESRESGGGGGMYDGMALPDHFLGQYYGQKVRSENENLGGKDGLLVYDYEGQGSLAGSVGCCSLLESENDLQFLDDLGMKFKTLAEVCGGKKIQTEVKPAFIPQPSPSIHTHTSASSVMTQQMPPPSHVQPPAPQTVVREKSESSQVVMDGRARAMEGMTTVKTGRTTVNEGMTTVNTGRTTVNEGMMNQGQMILLQPQPQPVYYTTANPVLQQMQYMVQPQVQNTVMLAEAPTSNLQGMVLLNGTQTGHAQGMVVQGQTMMSSGQAGGQRMVLLDGNGIHGSGGNFIHTGNLSGSQTMMVVEGNGIMEVSATSSTLATFLAPRP</sequence>
<dbReference type="GO" id="GO:0030057">
    <property type="term" value="C:desmosome"/>
    <property type="evidence" value="ECO:0007669"/>
    <property type="project" value="UniProtKB-SubCell"/>
</dbReference>
<evidence type="ECO:0000256" key="5">
    <source>
        <dbReference type="ARBA" id="ARBA00022692"/>
    </source>
</evidence>
<evidence type="ECO:0000256" key="16">
    <source>
        <dbReference type="RuleBase" id="RU003318"/>
    </source>
</evidence>
<keyword evidence="7" id="KW-0732">Signal</keyword>
<evidence type="ECO:0000256" key="18">
    <source>
        <dbReference type="SAM" id="MobiDB-lite"/>
    </source>
</evidence>
<keyword evidence="14" id="KW-0325">Glycoprotein</keyword>
<evidence type="ECO:0000256" key="3">
    <source>
        <dbReference type="ARBA" id="ARBA00022475"/>
    </source>
</evidence>
<comment type="caution">
    <text evidence="21">The sequence shown here is derived from an EMBL/GenBank/DDBJ whole genome shotgun (WGS) entry which is preliminary data.</text>
</comment>
<dbReference type="InterPro" id="IPR015919">
    <property type="entry name" value="Cadherin-like_sf"/>
</dbReference>
<protein>
    <recommendedName>
        <fullName evidence="20">Cadherin domain-containing protein</fullName>
    </recommendedName>
</protein>
<evidence type="ECO:0000256" key="8">
    <source>
        <dbReference type="ARBA" id="ARBA00022737"/>
    </source>
</evidence>
<reference evidence="21" key="1">
    <citation type="submission" date="2023-04" db="EMBL/GenBank/DDBJ databases">
        <title>Chromosome-level genome of Chaenocephalus aceratus.</title>
        <authorList>
            <person name="Park H."/>
        </authorList>
    </citation>
    <scope>NUCLEOTIDE SEQUENCE</scope>
    <source>
        <strain evidence="21">DE</strain>
        <tissue evidence="21">Muscle</tissue>
    </source>
</reference>
<evidence type="ECO:0000256" key="7">
    <source>
        <dbReference type="ARBA" id="ARBA00022729"/>
    </source>
</evidence>
<keyword evidence="11" id="KW-0965">Cell junction</keyword>
<keyword evidence="4" id="KW-0165">Cleavage on pair of basic residues</keyword>
<dbReference type="InterPro" id="IPR027397">
    <property type="entry name" value="Catenin-bd_sf"/>
</dbReference>
<feature type="region of interest" description="Disordered" evidence="18">
    <location>
        <begin position="344"/>
        <end position="373"/>
    </location>
</feature>
<dbReference type="EMBL" id="JASDAP010000020">
    <property type="protein sequence ID" value="KAK1885980.1"/>
    <property type="molecule type" value="Genomic_DNA"/>
</dbReference>
<evidence type="ECO:0000313" key="22">
    <source>
        <dbReference type="Proteomes" id="UP001228049"/>
    </source>
</evidence>
<feature type="transmembrane region" description="Helical" evidence="19">
    <location>
        <begin position="621"/>
        <end position="645"/>
    </location>
</feature>
<dbReference type="FunFam" id="2.60.40.60:FF:000083">
    <property type="entry name" value="Desmoglein 1"/>
    <property type="match status" value="1"/>
</dbReference>
<evidence type="ECO:0000256" key="6">
    <source>
        <dbReference type="ARBA" id="ARBA00022723"/>
    </source>
</evidence>
<dbReference type="Pfam" id="PF01049">
    <property type="entry name" value="CADH_Y-type_LIR"/>
    <property type="match status" value="1"/>
</dbReference>
<dbReference type="Pfam" id="PF00028">
    <property type="entry name" value="Cadherin"/>
    <property type="match status" value="4"/>
</dbReference>
<dbReference type="PRINTS" id="PR01818">
    <property type="entry name" value="DESMOCADHERN"/>
</dbReference>
<comment type="function">
    <text evidence="17">A component of desmosome cell-cell junctions which are required for positive regulation of cellular adhesion. Involved in the interaction of plaque proteins and intermediate filaments mediating cell-cell adhesion.</text>
</comment>
<keyword evidence="13 19" id="KW-0472">Membrane</keyword>
<dbReference type="FunFam" id="2.60.40.60:FF:000011">
    <property type="entry name" value="Cadherin 1"/>
    <property type="match status" value="1"/>
</dbReference>
<dbReference type="FunFam" id="2.60.40.60:FF:000074">
    <property type="entry name" value="Desmoglein 4"/>
    <property type="match status" value="1"/>
</dbReference>
<dbReference type="AlphaFoldDB" id="A0AAD9F528"/>
<proteinExistence type="predicted"/>
<dbReference type="Proteomes" id="UP001228049">
    <property type="component" value="Unassembled WGS sequence"/>
</dbReference>
<dbReference type="FunFam" id="2.60.40.60:FF:000068">
    <property type="entry name" value="Desmoglein 1"/>
    <property type="match status" value="1"/>
</dbReference>
<feature type="domain" description="Cadherin" evidence="20">
    <location>
        <begin position="244"/>
        <end position="396"/>
    </location>
</feature>
<evidence type="ECO:0000256" key="13">
    <source>
        <dbReference type="ARBA" id="ARBA00023136"/>
    </source>
</evidence>
<keyword evidence="12 19" id="KW-1133">Transmembrane helix</keyword>
<dbReference type="CDD" id="cd11304">
    <property type="entry name" value="Cadherin_repeat"/>
    <property type="match status" value="3"/>
</dbReference>
<name>A0AAD9F528_DISEL</name>
<evidence type="ECO:0000313" key="21">
    <source>
        <dbReference type="EMBL" id="KAK1885980.1"/>
    </source>
</evidence>
<dbReference type="SUPFAM" id="SSF49313">
    <property type="entry name" value="Cadherin-like"/>
    <property type="match status" value="5"/>
</dbReference>
<dbReference type="SMART" id="SM00112">
    <property type="entry name" value="CA"/>
    <property type="match status" value="4"/>
</dbReference>
<evidence type="ECO:0000256" key="4">
    <source>
        <dbReference type="ARBA" id="ARBA00022685"/>
    </source>
</evidence>
<dbReference type="PRINTS" id="PR00205">
    <property type="entry name" value="CADHERIN"/>
</dbReference>
<evidence type="ECO:0000259" key="20">
    <source>
        <dbReference type="PROSITE" id="PS50268"/>
    </source>
</evidence>
<feature type="region of interest" description="Disordered" evidence="18">
    <location>
        <begin position="850"/>
        <end position="896"/>
    </location>
</feature>
<feature type="domain" description="Cadherin" evidence="20">
    <location>
        <begin position="141"/>
        <end position="243"/>
    </location>
</feature>
<dbReference type="InterPro" id="IPR050971">
    <property type="entry name" value="Cadherin-domain_protein"/>
</dbReference>
<feature type="compositionally biased region" description="Polar residues" evidence="18">
    <location>
        <begin position="856"/>
        <end position="869"/>
    </location>
</feature>
<evidence type="ECO:0000256" key="1">
    <source>
        <dbReference type="ARBA" id="ARBA00004251"/>
    </source>
</evidence>
<evidence type="ECO:0000256" key="2">
    <source>
        <dbReference type="ARBA" id="ARBA00004568"/>
    </source>
</evidence>
<keyword evidence="6" id="KW-0479">Metal-binding</keyword>
<feature type="compositionally biased region" description="Pro residues" evidence="18">
    <location>
        <begin position="872"/>
        <end position="883"/>
    </location>
</feature>
<keyword evidence="10 16" id="KW-0130">Cell adhesion</keyword>
<dbReference type="GO" id="GO:0005886">
    <property type="term" value="C:plasma membrane"/>
    <property type="evidence" value="ECO:0007669"/>
    <property type="project" value="UniProtKB-SubCell"/>
</dbReference>
<dbReference type="InterPro" id="IPR020894">
    <property type="entry name" value="Cadherin_CS"/>
</dbReference>
<evidence type="ECO:0000256" key="9">
    <source>
        <dbReference type="ARBA" id="ARBA00022837"/>
    </source>
</evidence>
<keyword evidence="9 15" id="KW-0106">Calcium</keyword>
<evidence type="ECO:0000256" key="19">
    <source>
        <dbReference type="SAM" id="Phobius"/>
    </source>
</evidence>
<dbReference type="GO" id="GO:0055113">
    <property type="term" value="P:epiboly involved in gastrulation with mouth forming second"/>
    <property type="evidence" value="ECO:0007669"/>
    <property type="project" value="UniProtKB-ARBA"/>
</dbReference>
<organism evidence="21 22">
    <name type="scientific">Dissostichus eleginoides</name>
    <name type="common">Patagonian toothfish</name>
    <name type="synonym">Dissostichus amissus</name>
    <dbReference type="NCBI Taxonomy" id="100907"/>
    <lineage>
        <taxon>Eukaryota</taxon>
        <taxon>Metazoa</taxon>
        <taxon>Chordata</taxon>
        <taxon>Craniata</taxon>
        <taxon>Vertebrata</taxon>
        <taxon>Euteleostomi</taxon>
        <taxon>Actinopterygii</taxon>
        <taxon>Neopterygii</taxon>
        <taxon>Teleostei</taxon>
        <taxon>Neoteleostei</taxon>
        <taxon>Acanthomorphata</taxon>
        <taxon>Eupercaria</taxon>
        <taxon>Perciformes</taxon>
        <taxon>Notothenioidei</taxon>
        <taxon>Nototheniidae</taxon>
        <taxon>Dissostichus</taxon>
    </lineage>
</organism>
<comment type="subcellular location">
    <subcellularLocation>
        <location evidence="2">Cell junction</location>
        <location evidence="2">Desmosome</location>
    </subcellularLocation>
    <subcellularLocation>
        <location evidence="1 16">Cell membrane</location>
        <topology evidence="1 16">Single-pass type I membrane protein</topology>
    </subcellularLocation>
</comment>
<evidence type="ECO:0000256" key="12">
    <source>
        <dbReference type="ARBA" id="ARBA00022989"/>
    </source>
</evidence>
<dbReference type="FunFam" id="4.10.900.10:FF:000003">
    <property type="entry name" value="Desmoglein 1"/>
    <property type="match status" value="1"/>
</dbReference>
<dbReference type="GO" id="GO:0045216">
    <property type="term" value="P:cell-cell junction organization"/>
    <property type="evidence" value="ECO:0007669"/>
    <property type="project" value="UniProtKB-ARBA"/>
</dbReference>
<dbReference type="InterPro" id="IPR002126">
    <property type="entry name" value="Cadherin-like_dom"/>
</dbReference>
<evidence type="ECO:0000256" key="10">
    <source>
        <dbReference type="ARBA" id="ARBA00022889"/>
    </source>
</evidence>
<evidence type="ECO:0000256" key="15">
    <source>
        <dbReference type="PROSITE-ProRule" id="PRU00043"/>
    </source>
</evidence>
<keyword evidence="8" id="KW-0677">Repeat</keyword>